<dbReference type="EMBL" id="JABXBU010002231">
    <property type="protein sequence ID" value="KAF8763276.1"/>
    <property type="molecule type" value="Genomic_DNA"/>
</dbReference>
<dbReference type="PRINTS" id="PR00759">
    <property type="entry name" value="BASICPTASE"/>
</dbReference>
<reference evidence="10" key="1">
    <citation type="journal article" date="2020" name="bioRxiv">
        <title>Chromosome-level reference genome of the European wasp spider Argiope bruennichi: a resource for studies on range expansion and evolutionary adaptation.</title>
        <authorList>
            <person name="Sheffer M.M."/>
            <person name="Hoppe A."/>
            <person name="Krehenwinkel H."/>
            <person name="Uhl G."/>
            <person name="Kuss A.W."/>
            <person name="Jensen L."/>
            <person name="Jensen C."/>
            <person name="Gillespie R.G."/>
            <person name="Hoff K.J."/>
            <person name="Prost S."/>
        </authorList>
    </citation>
    <scope>NUCLEOTIDE SEQUENCE</scope>
</reference>
<evidence type="ECO:0000313" key="10">
    <source>
        <dbReference type="EMBL" id="KAF8763276.1"/>
    </source>
</evidence>
<evidence type="ECO:0000256" key="3">
    <source>
        <dbReference type="ARBA" id="ARBA00022690"/>
    </source>
</evidence>
<comment type="caution">
    <text evidence="10">The sequence shown here is derived from an EMBL/GenBank/DDBJ whole genome shotgun (WGS) entry which is preliminary data.</text>
</comment>
<name>A0A8T0DYD6_ARGBR</name>
<dbReference type="CDD" id="cd00109">
    <property type="entry name" value="Kunitz-type"/>
    <property type="match status" value="1"/>
</dbReference>
<dbReference type="InterPro" id="IPR020901">
    <property type="entry name" value="Prtase_inh_Kunz-CS"/>
</dbReference>
<keyword evidence="11" id="KW-1185">Reference proteome</keyword>
<proteinExistence type="inferred from homology"/>
<organism evidence="10 11">
    <name type="scientific">Argiope bruennichi</name>
    <name type="common">Wasp spider</name>
    <name type="synonym">Aranea bruennichi</name>
    <dbReference type="NCBI Taxonomy" id="94029"/>
    <lineage>
        <taxon>Eukaryota</taxon>
        <taxon>Metazoa</taxon>
        <taxon>Ecdysozoa</taxon>
        <taxon>Arthropoda</taxon>
        <taxon>Chelicerata</taxon>
        <taxon>Arachnida</taxon>
        <taxon>Araneae</taxon>
        <taxon>Araneomorphae</taxon>
        <taxon>Entelegynae</taxon>
        <taxon>Araneoidea</taxon>
        <taxon>Araneidae</taxon>
        <taxon>Argiope</taxon>
    </lineage>
</organism>
<sequence length="397" mass="44973">MEGSGSEPKIRTYYSRSQISALYDSIQLKKMLQVGKGRKRGISRVAKPFSPDIFPTIPKCCAGHSGCYCKRGFVQARNGSCIRFSDCPRDTENTSLIRNCLDVPKDGNCRADIAMWYYDQESGFCRRFYYSGCDGNGNRYASEEECLQHCKGELFQKHECGENSHYNGCGTPSPVTCENYENPPDYRVMMCQTGCQCNEGYVQAEDGNCVLPDDCPGKNEILLKSDSIANEKSDLIIPRMVPFHQNTDKIQTLLSQNQMGKMDSCYTTHLKRDMKFLVGFMLLVVVVQARQLQECGENSQYDGCGNPCPITREYYENPPEYCTKNCNPGCHCDERWFYKQLTGTCHQFLCGGCQGNGNNYSTEEECSIVGQMKMNADPHRHDALVQREEIRINFVMS</sequence>
<evidence type="ECO:0000256" key="6">
    <source>
        <dbReference type="ARBA" id="ARBA00023157"/>
    </source>
</evidence>
<dbReference type="InterPro" id="IPR036880">
    <property type="entry name" value="Kunitz_BPTI_sf"/>
</dbReference>
<dbReference type="InterPro" id="IPR002223">
    <property type="entry name" value="Kunitz_BPTI"/>
</dbReference>
<keyword evidence="4" id="KW-0732">Signal</keyword>
<dbReference type="PROSITE" id="PS50279">
    <property type="entry name" value="BPTI_KUNITZ_2"/>
    <property type="match status" value="2"/>
</dbReference>
<comment type="subcellular location">
    <subcellularLocation>
        <location evidence="1">Secreted</location>
    </subcellularLocation>
</comment>
<dbReference type="InterPro" id="IPR002919">
    <property type="entry name" value="TIL_dom"/>
</dbReference>
<dbReference type="SUPFAM" id="SSF57567">
    <property type="entry name" value="Serine protease inhibitors"/>
    <property type="match status" value="1"/>
</dbReference>
<dbReference type="SUPFAM" id="SSF57362">
    <property type="entry name" value="BPTI-like"/>
    <property type="match status" value="2"/>
</dbReference>
<dbReference type="SMART" id="SM00131">
    <property type="entry name" value="KU"/>
    <property type="match status" value="2"/>
</dbReference>
<dbReference type="Pfam" id="PF00014">
    <property type="entry name" value="Kunitz_BPTI"/>
    <property type="match status" value="2"/>
</dbReference>
<comment type="similarity">
    <text evidence="7">Belongs to the venom Kunitz-type family. 01 (intermediate) subfamily.</text>
</comment>
<feature type="domain" description="BPTI/Kunitz inhibitor" evidence="9">
    <location>
        <begin position="100"/>
        <end position="150"/>
    </location>
</feature>
<evidence type="ECO:0000256" key="5">
    <source>
        <dbReference type="ARBA" id="ARBA00022900"/>
    </source>
</evidence>
<dbReference type="PANTHER" id="PTHR47247:SF1">
    <property type="entry name" value="KUNITZ-TYPE PROTEASE INHIBITOR 2"/>
    <property type="match status" value="1"/>
</dbReference>
<comment type="function">
    <text evidence="8">Serine protease inhibitor that inhibits trypsin at a molar ratio of 1:1.</text>
</comment>
<dbReference type="Pfam" id="PF01826">
    <property type="entry name" value="TIL"/>
    <property type="match status" value="1"/>
</dbReference>
<evidence type="ECO:0000256" key="2">
    <source>
        <dbReference type="ARBA" id="ARBA00022525"/>
    </source>
</evidence>
<keyword evidence="5" id="KW-0722">Serine protease inhibitor</keyword>
<dbReference type="InterPro" id="IPR036084">
    <property type="entry name" value="Ser_inhib-like_sf"/>
</dbReference>
<keyword evidence="2" id="KW-0964">Secreted</keyword>
<evidence type="ECO:0000313" key="11">
    <source>
        <dbReference type="Proteomes" id="UP000807504"/>
    </source>
</evidence>
<dbReference type="CDD" id="cd19941">
    <property type="entry name" value="TIL"/>
    <property type="match status" value="2"/>
</dbReference>
<accession>A0A8T0DYD6</accession>
<evidence type="ECO:0000256" key="8">
    <source>
        <dbReference type="ARBA" id="ARBA00093388"/>
    </source>
</evidence>
<dbReference type="Gene3D" id="4.10.410.10">
    <property type="entry name" value="Pancreatic trypsin inhibitor Kunitz domain"/>
    <property type="match status" value="2"/>
</dbReference>
<dbReference type="Gene3D" id="2.10.25.10">
    <property type="entry name" value="Laminin"/>
    <property type="match status" value="2"/>
</dbReference>
<gene>
    <name evidence="10" type="ORF">HNY73_021477</name>
</gene>
<dbReference type="Proteomes" id="UP000807504">
    <property type="component" value="Unassembled WGS sequence"/>
</dbReference>
<evidence type="ECO:0000256" key="4">
    <source>
        <dbReference type="ARBA" id="ARBA00022729"/>
    </source>
</evidence>
<evidence type="ECO:0000256" key="7">
    <source>
        <dbReference type="ARBA" id="ARBA00049646"/>
    </source>
</evidence>
<reference evidence="10" key="2">
    <citation type="submission" date="2020-06" db="EMBL/GenBank/DDBJ databases">
        <authorList>
            <person name="Sheffer M."/>
        </authorList>
    </citation>
    <scope>NUCLEOTIDE SEQUENCE</scope>
</reference>
<evidence type="ECO:0000259" key="9">
    <source>
        <dbReference type="PROSITE" id="PS50279"/>
    </source>
</evidence>
<protein>
    <submittedName>
        <fullName evidence="10">Kunitz-type serine protease inhibitor A like protein</fullName>
    </submittedName>
</protein>
<dbReference type="FunFam" id="4.10.410.10:FF:000020">
    <property type="entry name" value="Collagen, type VI, alpha 3"/>
    <property type="match status" value="1"/>
</dbReference>
<dbReference type="AlphaFoldDB" id="A0A8T0DYD6"/>
<feature type="domain" description="BPTI/Kunitz inhibitor" evidence="9">
    <location>
        <begin position="322"/>
        <end position="366"/>
    </location>
</feature>
<dbReference type="GO" id="GO:0004867">
    <property type="term" value="F:serine-type endopeptidase inhibitor activity"/>
    <property type="evidence" value="ECO:0007669"/>
    <property type="project" value="UniProtKB-KW"/>
</dbReference>
<keyword evidence="3" id="KW-0646">Protease inhibitor</keyword>
<keyword evidence="6" id="KW-1015">Disulfide bond</keyword>
<dbReference type="PANTHER" id="PTHR47247">
    <property type="entry name" value="KUNITZ-TYPE PROTEASE INHIBITOR 2"/>
    <property type="match status" value="1"/>
</dbReference>
<evidence type="ECO:0000256" key="1">
    <source>
        <dbReference type="ARBA" id="ARBA00004613"/>
    </source>
</evidence>
<dbReference type="GO" id="GO:0005576">
    <property type="term" value="C:extracellular region"/>
    <property type="evidence" value="ECO:0007669"/>
    <property type="project" value="UniProtKB-SubCell"/>
</dbReference>
<dbReference type="PROSITE" id="PS00280">
    <property type="entry name" value="BPTI_KUNITZ_1"/>
    <property type="match status" value="2"/>
</dbReference>